<evidence type="ECO:0000313" key="3">
    <source>
        <dbReference type="Proteomes" id="UP000807469"/>
    </source>
</evidence>
<dbReference type="EMBL" id="MU155422">
    <property type="protein sequence ID" value="KAF9473700.1"/>
    <property type="molecule type" value="Genomic_DNA"/>
</dbReference>
<evidence type="ECO:0000256" key="1">
    <source>
        <dbReference type="SAM" id="MobiDB-lite"/>
    </source>
</evidence>
<keyword evidence="3" id="KW-1185">Reference proteome</keyword>
<proteinExistence type="predicted"/>
<feature type="compositionally biased region" description="Polar residues" evidence="1">
    <location>
        <begin position="89"/>
        <end position="116"/>
    </location>
</feature>
<dbReference type="AlphaFoldDB" id="A0A9P5YS29"/>
<accession>A0A9P5YS29</accession>
<comment type="caution">
    <text evidence="2">The sequence shown here is derived from an EMBL/GenBank/DDBJ whole genome shotgun (WGS) entry which is preliminary data.</text>
</comment>
<evidence type="ECO:0000313" key="2">
    <source>
        <dbReference type="EMBL" id="KAF9473700.1"/>
    </source>
</evidence>
<protein>
    <submittedName>
        <fullName evidence="2">Uncharacterized protein</fullName>
    </submittedName>
</protein>
<feature type="region of interest" description="Disordered" evidence="1">
    <location>
        <begin position="64"/>
        <end position="133"/>
    </location>
</feature>
<sequence length="133" mass="14819">MYEGEDEDAPSPLTCRISTLNFFRRRPSCQVVHRRCYLLEGLGGRIRLRGARVPVLCWTERGGGMRNDKEWEDGEEDRTLEKSGEWAQRQRQMSEASSTAPPTSWSGRNISNSITCSRGGYGGSARTSSSSVG</sequence>
<reference evidence="2" key="1">
    <citation type="submission" date="2020-11" db="EMBL/GenBank/DDBJ databases">
        <authorList>
            <consortium name="DOE Joint Genome Institute"/>
            <person name="Ahrendt S."/>
            <person name="Riley R."/>
            <person name="Andreopoulos W."/>
            <person name="Labutti K."/>
            <person name="Pangilinan J."/>
            <person name="Ruiz-Duenas F.J."/>
            <person name="Barrasa J.M."/>
            <person name="Sanchez-Garcia M."/>
            <person name="Camarero S."/>
            <person name="Miyauchi S."/>
            <person name="Serrano A."/>
            <person name="Linde D."/>
            <person name="Babiker R."/>
            <person name="Drula E."/>
            <person name="Ayuso-Fernandez I."/>
            <person name="Pacheco R."/>
            <person name="Padilla G."/>
            <person name="Ferreira P."/>
            <person name="Barriuso J."/>
            <person name="Kellner H."/>
            <person name="Castanera R."/>
            <person name="Alfaro M."/>
            <person name="Ramirez L."/>
            <person name="Pisabarro A.G."/>
            <person name="Kuo A."/>
            <person name="Tritt A."/>
            <person name="Lipzen A."/>
            <person name="He G."/>
            <person name="Yan M."/>
            <person name="Ng V."/>
            <person name="Cullen D."/>
            <person name="Martin F."/>
            <person name="Rosso M.-N."/>
            <person name="Henrissat B."/>
            <person name="Hibbett D."/>
            <person name="Martinez A.T."/>
            <person name="Grigoriev I.V."/>
        </authorList>
    </citation>
    <scope>NUCLEOTIDE SEQUENCE</scope>
    <source>
        <strain evidence="2">CIRM-BRFM 674</strain>
    </source>
</reference>
<gene>
    <name evidence="2" type="ORF">BDN70DRAFT_362548</name>
</gene>
<dbReference type="Proteomes" id="UP000807469">
    <property type="component" value="Unassembled WGS sequence"/>
</dbReference>
<organism evidence="2 3">
    <name type="scientific">Pholiota conissans</name>
    <dbReference type="NCBI Taxonomy" id="109636"/>
    <lineage>
        <taxon>Eukaryota</taxon>
        <taxon>Fungi</taxon>
        <taxon>Dikarya</taxon>
        <taxon>Basidiomycota</taxon>
        <taxon>Agaricomycotina</taxon>
        <taxon>Agaricomycetes</taxon>
        <taxon>Agaricomycetidae</taxon>
        <taxon>Agaricales</taxon>
        <taxon>Agaricineae</taxon>
        <taxon>Strophariaceae</taxon>
        <taxon>Pholiota</taxon>
    </lineage>
</organism>
<name>A0A9P5YS29_9AGAR</name>